<accession>A0A5S4V174</accession>
<dbReference type="EMBL" id="VSSB01000002">
    <property type="protein sequence ID" value="TYL50250.1"/>
    <property type="molecule type" value="Genomic_DNA"/>
</dbReference>
<sequence>MAGITVEGVARSFGEVEAVRHASFSVAPRQVAGLIGPNGAGKTTLLLMLATLLAPDAGSIRIAGHDPVTEPRQVRARIGWMPDTLGSWPALTVRDALATSARMYGMSREAASARAAQLIDLVDLAPLADRPTRVLSRGQKQRLSLGRALVHDPEVLLLDEPASGLDPGARVALRDLVRRLAGQGRTVLVSSHVLAELEEMADTAVYVADGVTAAADAVAAAGRTARQWRLRALHPERLREALIAAGFGTVAHVDHLGAIVPLASEADAAQLLAHLVSVGVPVSSFAPAVGDLEHVFLDLNRAGAPPAASAPDPAARIDGEARP</sequence>
<evidence type="ECO:0000256" key="4">
    <source>
        <dbReference type="ARBA" id="ARBA00022840"/>
    </source>
</evidence>
<organism evidence="7 8">
    <name type="scientific">Agromyces mariniharenae</name>
    <dbReference type="NCBI Taxonomy" id="2604423"/>
    <lineage>
        <taxon>Bacteria</taxon>
        <taxon>Bacillati</taxon>
        <taxon>Actinomycetota</taxon>
        <taxon>Actinomycetes</taxon>
        <taxon>Micrococcales</taxon>
        <taxon>Microbacteriaceae</taxon>
        <taxon>Agromyces</taxon>
    </lineage>
</organism>
<evidence type="ECO:0000259" key="6">
    <source>
        <dbReference type="PROSITE" id="PS50893"/>
    </source>
</evidence>
<protein>
    <submittedName>
        <fullName evidence="7">ABC transporter ATP-binding protein</fullName>
    </submittedName>
</protein>
<keyword evidence="4 7" id="KW-0067">ATP-binding</keyword>
<dbReference type="InterPro" id="IPR003593">
    <property type="entry name" value="AAA+_ATPase"/>
</dbReference>
<gene>
    <name evidence="7" type="ORF">FYC51_13560</name>
</gene>
<dbReference type="InterPro" id="IPR027417">
    <property type="entry name" value="P-loop_NTPase"/>
</dbReference>
<dbReference type="PANTHER" id="PTHR43335:SF3">
    <property type="entry name" value="ABC TRANSPORTER"/>
    <property type="match status" value="1"/>
</dbReference>
<evidence type="ECO:0000256" key="3">
    <source>
        <dbReference type="ARBA" id="ARBA00022741"/>
    </source>
</evidence>
<dbReference type="SUPFAM" id="SSF52540">
    <property type="entry name" value="P-loop containing nucleoside triphosphate hydrolases"/>
    <property type="match status" value="1"/>
</dbReference>
<comment type="similarity">
    <text evidence="1">Belongs to the ABC transporter superfamily.</text>
</comment>
<dbReference type="CDD" id="cd03230">
    <property type="entry name" value="ABC_DR_subfamily_A"/>
    <property type="match status" value="1"/>
</dbReference>
<evidence type="ECO:0000256" key="1">
    <source>
        <dbReference type="ARBA" id="ARBA00005417"/>
    </source>
</evidence>
<keyword evidence="3" id="KW-0547">Nucleotide-binding</keyword>
<name>A0A5S4V174_9MICO</name>
<dbReference type="AlphaFoldDB" id="A0A5S4V174"/>
<dbReference type="SMART" id="SM00382">
    <property type="entry name" value="AAA"/>
    <property type="match status" value="1"/>
</dbReference>
<dbReference type="Gene3D" id="3.40.50.300">
    <property type="entry name" value="P-loop containing nucleotide triphosphate hydrolases"/>
    <property type="match status" value="1"/>
</dbReference>
<dbReference type="GO" id="GO:0016887">
    <property type="term" value="F:ATP hydrolysis activity"/>
    <property type="evidence" value="ECO:0007669"/>
    <property type="project" value="InterPro"/>
</dbReference>
<evidence type="ECO:0000313" key="8">
    <source>
        <dbReference type="Proteomes" id="UP000325243"/>
    </source>
</evidence>
<feature type="compositionally biased region" description="Low complexity" evidence="5">
    <location>
        <begin position="304"/>
        <end position="314"/>
    </location>
</feature>
<evidence type="ECO:0000313" key="7">
    <source>
        <dbReference type="EMBL" id="TYL50250.1"/>
    </source>
</evidence>
<keyword evidence="8" id="KW-1185">Reference proteome</keyword>
<evidence type="ECO:0000256" key="5">
    <source>
        <dbReference type="SAM" id="MobiDB-lite"/>
    </source>
</evidence>
<dbReference type="RefSeq" id="WP_148734352.1">
    <property type="nucleotide sequence ID" value="NZ_VSSB01000002.1"/>
</dbReference>
<dbReference type="InterPro" id="IPR003439">
    <property type="entry name" value="ABC_transporter-like_ATP-bd"/>
</dbReference>
<dbReference type="Proteomes" id="UP000325243">
    <property type="component" value="Unassembled WGS sequence"/>
</dbReference>
<dbReference type="PANTHER" id="PTHR43335">
    <property type="entry name" value="ABC TRANSPORTER, ATP-BINDING PROTEIN"/>
    <property type="match status" value="1"/>
</dbReference>
<comment type="caution">
    <text evidence="7">The sequence shown here is derived from an EMBL/GenBank/DDBJ whole genome shotgun (WGS) entry which is preliminary data.</text>
</comment>
<reference evidence="7 8" key="1">
    <citation type="submission" date="2019-08" db="EMBL/GenBank/DDBJ databases">
        <authorList>
            <person name="Hu J."/>
        </authorList>
    </citation>
    <scope>NUCLEOTIDE SEQUENCE [LARGE SCALE GENOMIC DNA]</scope>
    <source>
        <strain evidence="7 8">NEAU-184</strain>
    </source>
</reference>
<feature type="region of interest" description="Disordered" evidence="5">
    <location>
        <begin position="304"/>
        <end position="323"/>
    </location>
</feature>
<feature type="domain" description="ABC transporter" evidence="6">
    <location>
        <begin position="4"/>
        <end position="234"/>
    </location>
</feature>
<evidence type="ECO:0000256" key="2">
    <source>
        <dbReference type="ARBA" id="ARBA00022448"/>
    </source>
</evidence>
<proteinExistence type="inferred from homology"/>
<dbReference type="Pfam" id="PF00005">
    <property type="entry name" value="ABC_tran"/>
    <property type="match status" value="1"/>
</dbReference>
<keyword evidence="2" id="KW-0813">Transport</keyword>
<dbReference type="GO" id="GO:0005524">
    <property type="term" value="F:ATP binding"/>
    <property type="evidence" value="ECO:0007669"/>
    <property type="project" value="UniProtKB-KW"/>
</dbReference>
<dbReference type="PROSITE" id="PS50893">
    <property type="entry name" value="ABC_TRANSPORTER_2"/>
    <property type="match status" value="1"/>
</dbReference>